<evidence type="ECO:0000313" key="3">
    <source>
        <dbReference type="EMBL" id="EQC40804.1"/>
    </source>
</evidence>
<dbReference type="EMBL" id="JH767135">
    <property type="protein sequence ID" value="EQC40804.1"/>
    <property type="molecule type" value="Genomic_DNA"/>
</dbReference>
<evidence type="ECO:0000256" key="2">
    <source>
        <dbReference type="SAM" id="SignalP"/>
    </source>
</evidence>
<dbReference type="OMA" id="CAVAYNQ"/>
<evidence type="ECO:0008006" key="5">
    <source>
        <dbReference type="Google" id="ProtNLM"/>
    </source>
</evidence>
<feature type="signal peptide" evidence="2">
    <location>
        <begin position="1"/>
        <end position="20"/>
    </location>
</feature>
<feature type="region of interest" description="Disordered" evidence="1">
    <location>
        <begin position="133"/>
        <end position="154"/>
    </location>
</feature>
<feature type="chain" id="PRO_5004583531" description="ZP domain-containing protein" evidence="2">
    <location>
        <begin position="21"/>
        <end position="179"/>
    </location>
</feature>
<dbReference type="AlphaFoldDB" id="T0QRN9"/>
<dbReference type="OrthoDB" id="10350262at2759"/>
<accession>T0QRN9</accession>
<evidence type="ECO:0000313" key="4">
    <source>
        <dbReference type="Proteomes" id="UP000030762"/>
    </source>
</evidence>
<name>T0QRN9_SAPDV</name>
<gene>
    <name evidence="3" type="ORF">SDRG_01873</name>
</gene>
<keyword evidence="4" id="KW-1185">Reference proteome</keyword>
<reference evidence="3 4" key="1">
    <citation type="submission" date="2012-04" db="EMBL/GenBank/DDBJ databases">
        <title>The Genome Sequence of Saprolegnia declina VS20.</title>
        <authorList>
            <consortium name="The Broad Institute Genome Sequencing Platform"/>
            <person name="Russ C."/>
            <person name="Nusbaum C."/>
            <person name="Tyler B."/>
            <person name="van West P."/>
            <person name="Dieguez-Uribeondo J."/>
            <person name="de Bruijn I."/>
            <person name="Tripathy S."/>
            <person name="Jiang R."/>
            <person name="Young S.K."/>
            <person name="Zeng Q."/>
            <person name="Gargeya S."/>
            <person name="Fitzgerald M."/>
            <person name="Haas B."/>
            <person name="Abouelleil A."/>
            <person name="Alvarado L."/>
            <person name="Arachchi H.M."/>
            <person name="Berlin A."/>
            <person name="Chapman S.B."/>
            <person name="Goldberg J."/>
            <person name="Griggs A."/>
            <person name="Gujja S."/>
            <person name="Hansen M."/>
            <person name="Howarth C."/>
            <person name="Imamovic A."/>
            <person name="Larimer J."/>
            <person name="McCowen C."/>
            <person name="Montmayeur A."/>
            <person name="Murphy C."/>
            <person name="Neiman D."/>
            <person name="Pearson M."/>
            <person name="Priest M."/>
            <person name="Roberts A."/>
            <person name="Saif S."/>
            <person name="Shea T."/>
            <person name="Sisk P."/>
            <person name="Sykes S."/>
            <person name="Wortman J."/>
            <person name="Nusbaum C."/>
            <person name="Birren B."/>
        </authorList>
    </citation>
    <scope>NUCLEOTIDE SEQUENCE [LARGE SCALE GENOMIC DNA]</scope>
    <source>
        <strain evidence="3 4">VS20</strain>
    </source>
</reference>
<protein>
    <recommendedName>
        <fullName evidence="5">ZP domain-containing protein</fullName>
    </recommendedName>
</protein>
<dbReference type="VEuPathDB" id="FungiDB:SDRG_01873"/>
<organism evidence="3 4">
    <name type="scientific">Saprolegnia diclina (strain VS20)</name>
    <dbReference type="NCBI Taxonomy" id="1156394"/>
    <lineage>
        <taxon>Eukaryota</taxon>
        <taxon>Sar</taxon>
        <taxon>Stramenopiles</taxon>
        <taxon>Oomycota</taxon>
        <taxon>Saprolegniomycetes</taxon>
        <taxon>Saprolegniales</taxon>
        <taxon>Saprolegniaceae</taxon>
        <taxon>Saprolegnia</taxon>
    </lineage>
</organism>
<proteinExistence type="predicted"/>
<keyword evidence="2" id="KW-0732">Signal</keyword>
<sequence>MGLNLLQSLLFISLATSSMAMPECYISQISLALNPIFRGSAFAECAASLHVDVAVIASPTASFTEGQFLRFHASNNCAVAYNQMTAMYALMSPECSIKTTPRLISTQTRAQLTWESLTFDSYLSVFGNGGAPEPTTGNSSSNSTNSSDAQYIAPTPSQGRRISAMSAICFLVVLLAAIV</sequence>
<dbReference type="RefSeq" id="XP_008605648.1">
    <property type="nucleotide sequence ID" value="XM_008607426.1"/>
</dbReference>
<dbReference type="GeneID" id="19942600"/>
<dbReference type="Proteomes" id="UP000030762">
    <property type="component" value="Unassembled WGS sequence"/>
</dbReference>
<evidence type="ECO:0000256" key="1">
    <source>
        <dbReference type="SAM" id="MobiDB-lite"/>
    </source>
</evidence>
<feature type="compositionally biased region" description="Low complexity" evidence="1">
    <location>
        <begin position="135"/>
        <end position="147"/>
    </location>
</feature>
<dbReference type="InParanoid" id="T0QRN9"/>